<sequence length="762" mass="88301">MNYSDSPFLVQLSFDQVIGELEKVAAGDSAERSAEARELLEEVGLHPELRTGLREEWQVLENAGLIRRLMRDYFPAVLSQNEIKAISLPYRKVVFNHTDRFRSILAAAGDDFEFNIRDFDEHQSYVLSCCLILNEFYGTHLDFGKPLFYDIPLANGIIKHYRILYNADNLDIEPTKRSLPISQEDIDLLMDNYDDLEMWKEKFPKESWILKGFSLMTLIDVTVENAVSIFKEKLLVLNSDNFQQSIESIFRSIYRIPDIRIGFTVFNQQKGVFKIADFGHKMKSFILSDQEEGCGEDVLCINSFQSLIRDKVFFAISDSEEYKRLNPDSPLAALLLSQDIQSFILAPVVKNDVLLGVLELVSPRARELNSINANKLEVVMPFLTDSIDRLISDLQNQVQAFIQEKYTTIHSSVYWKFREEVERAISEANAGQQNELEEIVFHDVYPLYGQVDIKGSSEVRNSSVQNDLKHQLQTLLNVLKEISQLSERESFLEEELQLKAFLDDLLLPLRANTEQLIHNYVVNKVHRYLHQLTDARLEPVIDSYFAEDEKETGSFHIFRRKYEHTIAAINEKMAAIIDSRQAEAQAIFPHYYERFKTDGVEHNLYLGASISPRRNFDLQLLHRLRLWQIRVLCEMENAHHVLKDTLPYPLEVTTLILIYNTAIDIRFRMDEKRFDVDGSYNARFEIVKKRIDKALLKDKTERITQEGKITIVYSSDAEEDEYLQYIRILQAEGILDAHVEIFEVEDLQGVSGLKGLRAKILH</sequence>
<protein>
    <recommendedName>
        <fullName evidence="3">GAF domain-containing protein</fullName>
    </recommendedName>
</protein>
<keyword evidence="2" id="KW-1185">Reference proteome</keyword>
<accession>A0A1H3W8N9</accession>
<dbReference type="OrthoDB" id="627374at2"/>
<dbReference type="EMBL" id="FNRA01000001">
    <property type="protein sequence ID" value="SDZ83465.1"/>
    <property type="molecule type" value="Genomic_DNA"/>
</dbReference>
<dbReference type="SUPFAM" id="SSF55781">
    <property type="entry name" value="GAF domain-like"/>
    <property type="match status" value="1"/>
</dbReference>
<proteinExistence type="predicted"/>
<evidence type="ECO:0000313" key="1">
    <source>
        <dbReference type="EMBL" id="SDZ83465.1"/>
    </source>
</evidence>
<evidence type="ECO:0000313" key="2">
    <source>
        <dbReference type="Proteomes" id="UP000198850"/>
    </source>
</evidence>
<dbReference type="Proteomes" id="UP000198850">
    <property type="component" value="Unassembled WGS sequence"/>
</dbReference>
<reference evidence="1 2" key="1">
    <citation type="submission" date="2016-10" db="EMBL/GenBank/DDBJ databases">
        <authorList>
            <person name="de Groot N.N."/>
        </authorList>
    </citation>
    <scope>NUCLEOTIDE SEQUENCE [LARGE SCALE GENOMIC DNA]</scope>
    <source>
        <strain evidence="1 2">DSM 19033</strain>
    </source>
</reference>
<dbReference type="AlphaFoldDB" id="A0A1H3W8N9"/>
<evidence type="ECO:0008006" key="3">
    <source>
        <dbReference type="Google" id="ProtNLM"/>
    </source>
</evidence>
<dbReference type="STRING" id="425514.SAMN05443550_101146"/>
<dbReference type="RefSeq" id="WP_090554230.1">
    <property type="nucleotide sequence ID" value="NZ_FNRA01000001.1"/>
</dbReference>
<gene>
    <name evidence="1" type="ORF">SAMN05443550_101146</name>
</gene>
<organism evidence="1 2">
    <name type="scientific">Pedobacter hartonius</name>
    <dbReference type="NCBI Taxonomy" id="425514"/>
    <lineage>
        <taxon>Bacteria</taxon>
        <taxon>Pseudomonadati</taxon>
        <taxon>Bacteroidota</taxon>
        <taxon>Sphingobacteriia</taxon>
        <taxon>Sphingobacteriales</taxon>
        <taxon>Sphingobacteriaceae</taxon>
        <taxon>Pedobacter</taxon>
    </lineage>
</organism>
<name>A0A1H3W8N9_9SPHI</name>